<reference evidence="2 3" key="1">
    <citation type="submission" date="2018-01" db="EMBL/GenBank/DDBJ databases">
        <title>Genome characterization of the sugarcane-associated fungus Trichoderma ghanense CCMA-1212 and their application in lignocelulose bioconversion.</title>
        <authorList>
            <person name="Steindorff A.S."/>
            <person name="Mendes T.D."/>
            <person name="Vilela E.S.D."/>
            <person name="Rodrigues D.S."/>
            <person name="Formighieri E.F."/>
            <person name="Melo I.S."/>
            <person name="Favaro L.C.L."/>
        </authorList>
    </citation>
    <scope>NUCLEOTIDE SEQUENCE [LARGE SCALE GENOMIC DNA]</scope>
    <source>
        <strain evidence="2 3">CCMA-1212</strain>
    </source>
</reference>
<proteinExistence type="predicted"/>
<evidence type="ECO:0000256" key="1">
    <source>
        <dbReference type="SAM" id="MobiDB-lite"/>
    </source>
</evidence>
<sequence length="156" mass="18068">MDAHVTTSHNHVYNSTIVLVQCQHKHRSRHYAHLYPVLHIIRNATTLRRPSACPPSNHSLPHCSLPAHLGRNKSVIGEESETRAMPCIPYYRRLLQSLESRKRRRKENRPHEEKRKQKTKAEKKAQQTDIQPKRLATRPSLNSVMLTLVSQTAHVL</sequence>
<comment type="caution">
    <text evidence="2">The sequence shown here is derived from an EMBL/GenBank/DDBJ whole genome shotgun (WGS) entry which is preliminary data.</text>
</comment>
<evidence type="ECO:0000313" key="2">
    <source>
        <dbReference type="EMBL" id="TFB02769.1"/>
    </source>
</evidence>
<keyword evidence="3" id="KW-1185">Reference proteome</keyword>
<dbReference type="GeneID" id="300577215"/>
<name>A0ABY2H3E8_9HYPO</name>
<protein>
    <submittedName>
        <fullName evidence="2">Uncharacterized protein</fullName>
    </submittedName>
</protein>
<gene>
    <name evidence="2" type="ORF">CCMA1212_005508</name>
</gene>
<organism evidence="2 3">
    <name type="scientific">Trichoderma ghanense</name>
    <dbReference type="NCBI Taxonomy" id="65468"/>
    <lineage>
        <taxon>Eukaryota</taxon>
        <taxon>Fungi</taxon>
        <taxon>Dikarya</taxon>
        <taxon>Ascomycota</taxon>
        <taxon>Pezizomycotina</taxon>
        <taxon>Sordariomycetes</taxon>
        <taxon>Hypocreomycetidae</taxon>
        <taxon>Hypocreales</taxon>
        <taxon>Hypocreaceae</taxon>
        <taxon>Trichoderma</taxon>
    </lineage>
</organism>
<accession>A0ABY2H3E8</accession>
<feature type="compositionally biased region" description="Basic and acidic residues" evidence="1">
    <location>
        <begin position="109"/>
        <end position="126"/>
    </location>
</feature>
<dbReference type="EMBL" id="PPTA01000006">
    <property type="protein sequence ID" value="TFB02769.1"/>
    <property type="molecule type" value="Genomic_DNA"/>
</dbReference>
<dbReference type="RefSeq" id="XP_073558970.1">
    <property type="nucleotide sequence ID" value="XM_073702765.1"/>
</dbReference>
<evidence type="ECO:0000313" key="3">
    <source>
        <dbReference type="Proteomes" id="UP001642720"/>
    </source>
</evidence>
<dbReference type="Proteomes" id="UP001642720">
    <property type="component" value="Unassembled WGS sequence"/>
</dbReference>
<feature type="region of interest" description="Disordered" evidence="1">
    <location>
        <begin position="98"/>
        <end position="138"/>
    </location>
</feature>